<dbReference type="CDD" id="cd01520">
    <property type="entry name" value="RHOD_YbbB"/>
    <property type="match status" value="1"/>
</dbReference>
<dbReference type="InterPro" id="IPR001763">
    <property type="entry name" value="Rhodanese-like_dom"/>
</dbReference>
<evidence type="ECO:0000313" key="3">
    <source>
        <dbReference type="EMBL" id="RUR85909.1"/>
    </source>
</evidence>
<accession>A0A433NQ52</accession>
<dbReference type="PANTHER" id="PTHR30401">
    <property type="entry name" value="TRNA 2-SELENOURIDINE SYNTHASE"/>
    <property type="match status" value="1"/>
</dbReference>
<dbReference type="SMART" id="SM00450">
    <property type="entry name" value="RHOD"/>
    <property type="match status" value="1"/>
</dbReference>
<dbReference type="InterPro" id="IPR017582">
    <property type="entry name" value="SelU"/>
</dbReference>
<feature type="domain" description="Rhodanese" evidence="2">
    <location>
        <begin position="22"/>
        <end position="138"/>
    </location>
</feature>
<dbReference type="GO" id="GO:0043828">
    <property type="term" value="F:tRNA 2-selenouridine synthase activity"/>
    <property type="evidence" value="ECO:0007669"/>
    <property type="project" value="InterPro"/>
</dbReference>
<dbReference type="GO" id="GO:0002098">
    <property type="term" value="P:tRNA wobble uridine modification"/>
    <property type="evidence" value="ECO:0007669"/>
    <property type="project" value="InterPro"/>
</dbReference>
<dbReference type="NCBIfam" id="TIGR03167">
    <property type="entry name" value="tRNA_sel_U_synt"/>
    <property type="match status" value="1"/>
</dbReference>
<dbReference type="SUPFAM" id="SSF52821">
    <property type="entry name" value="Rhodanese/Cell cycle control phosphatase"/>
    <property type="match status" value="1"/>
</dbReference>
<dbReference type="NCBIfam" id="NF008750">
    <property type="entry name" value="PRK11784.1-2"/>
    <property type="match status" value="1"/>
</dbReference>
<dbReference type="SUPFAM" id="SSF52540">
    <property type="entry name" value="P-loop containing nucleoside triphosphate hydrolases"/>
    <property type="match status" value="1"/>
</dbReference>
<dbReference type="EMBL" id="RSCJ01000002">
    <property type="protein sequence ID" value="RUR85909.1"/>
    <property type="molecule type" value="Genomic_DNA"/>
</dbReference>
<dbReference type="InterPro" id="IPR058840">
    <property type="entry name" value="AAA_SelU"/>
</dbReference>
<sequence>MISMPPVITYTQEPWKETYSEIIDVRSPSEFAEDSIPGAINLPVLDDAERAQVGTIYKQVNPFEARKIGAALVAKNISLHLSQHFADKPKNYHPLVYCWRGGQRSFSMASVLNQIGWRVTLLEGGYKTYRVYVRQQIEQLPETFTYQVLCGLTGSGKTHILRQMRDRGAQVLDLEALANHRGSLLGEEWQGKASPQPSQKYFETQLLQQLQSFNPQQPVWVESESFKIGKLYLPQSLWQKMKQSSCVEIYLPITARVQFLLQEYHHLEKHPEILKAKLEKLKSCCGWKKLNEWYKLIDNDELGEFVRDILECHYDPTYSKSIQRDFSKVERVLSVPDLSDSSINNLLDKLLPNNIFELTLVSS</sequence>
<dbReference type="Pfam" id="PF26341">
    <property type="entry name" value="AAA_SelU"/>
    <property type="match status" value="1"/>
</dbReference>
<proteinExistence type="predicted"/>
<protein>
    <submittedName>
        <fullName evidence="3">tRNA 2-selenouridine synthase</fullName>
    </submittedName>
</protein>
<evidence type="ECO:0000256" key="1">
    <source>
        <dbReference type="ARBA" id="ARBA00023266"/>
    </source>
</evidence>
<evidence type="ECO:0000259" key="2">
    <source>
        <dbReference type="PROSITE" id="PS50206"/>
    </source>
</evidence>
<dbReference type="Proteomes" id="UP000268857">
    <property type="component" value="Unassembled WGS sequence"/>
</dbReference>
<evidence type="ECO:0000313" key="4">
    <source>
        <dbReference type="Proteomes" id="UP000268857"/>
    </source>
</evidence>
<dbReference type="PANTHER" id="PTHR30401:SF0">
    <property type="entry name" value="TRNA 2-SELENOURIDINE SYNTHASE"/>
    <property type="match status" value="1"/>
</dbReference>
<gene>
    <name evidence="3" type="ORF">PCC6912_07340</name>
</gene>
<name>A0A433NQ52_CHLFR</name>
<dbReference type="InterPro" id="IPR036873">
    <property type="entry name" value="Rhodanese-like_dom_sf"/>
</dbReference>
<dbReference type="PROSITE" id="PS50206">
    <property type="entry name" value="RHODANESE_3"/>
    <property type="match status" value="1"/>
</dbReference>
<reference evidence="3 4" key="1">
    <citation type="journal article" date="2019" name="Genome Biol. Evol.">
        <title>Day and night: Metabolic profiles and evolutionary relationships of six axenic non-marine cyanobacteria.</title>
        <authorList>
            <person name="Will S.E."/>
            <person name="Henke P."/>
            <person name="Boedeker C."/>
            <person name="Huang S."/>
            <person name="Brinkmann H."/>
            <person name="Rohde M."/>
            <person name="Jarek M."/>
            <person name="Friedl T."/>
            <person name="Seufert S."/>
            <person name="Schumacher M."/>
            <person name="Overmann J."/>
            <person name="Neumann-Schaal M."/>
            <person name="Petersen J."/>
        </authorList>
    </citation>
    <scope>NUCLEOTIDE SEQUENCE [LARGE SCALE GENOMIC DNA]</scope>
    <source>
        <strain evidence="3 4">PCC 6912</strain>
    </source>
</reference>
<dbReference type="Gene3D" id="3.40.250.10">
    <property type="entry name" value="Rhodanese-like domain"/>
    <property type="match status" value="1"/>
</dbReference>
<keyword evidence="4" id="KW-1185">Reference proteome</keyword>
<comment type="caution">
    <text evidence="3">The sequence shown here is derived from an EMBL/GenBank/DDBJ whole genome shotgun (WGS) entry which is preliminary data.</text>
</comment>
<dbReference type="NCBIfam" id="NF008752">
    <property type="entry name" value="PRK11784.1-4"/>
    <property type="match status" value="1"/>
</dbReference>
<keyword evidence="1" id="KW-0711">Selenium</keyword>
<dbReference type="STRING" id="211165.GCA_000317285_05787"/>
<dbReference type="AlphaFoldDB" id="A0A433NQ52"/>
<dbReference type="Pfam" id="PF00581">
    <property type="entry name" value="Rhodanese"/>
    <property type="match status" value="1"/>
</dbReference>
<dbReference type="InterPro" id="IPR027417">
    <property type="entry name" value="P-loop_NTPase"/>
</dbReference>
<organism evidence="3 4">
    <name type="scientific">Chlorogloeopsis fritschii PCC 6912</name>
    <dbReference type="NCBI Taxonomy" id="211165"/>
    <lineage>
        <taxon>Bacteria</taxon>
        <taxon>Bacillati</taxon>
        <taxon>Cyanobacteriota</taxon>
        <taxon>Cyanophyceae</taxon>
        <taxon>Nostocales</taxon>
        <taxon>Chlorogloeopsidaceae</taxon>
        <taxon>Chlorogloeopsis</taxon>
    </lineage>
</organism>